<evidence type="ECO:0000313" key="1">
    <source>
        <dbReference type="EMBL" id="AWN04722.1"/>
    </source>
</evidence>
<dbReference type="EMBL" id="MH153813">
    <property type="protein sequence ID" value="AWN04722.1"/>
    <property type="molecule type" value="Genomic_DNA"/>
</dbReference>
<sequence length="29" mass="3067">METCATDAAGICLTHGNDCDDALLFLTDH</sequence>
<organism evidence="1 2">
    <name type="scientific">Microbacterium phage Squash</name>
    <dbReference type="NCBI Taxonomy" id="2182357"/>
    <lineage>
        <taxon>Viruses</taxon>
        <taxon>Duplodnaviria</taxon>
        <taxon>Heunggongvirae</taxon>
        <taxon>Uroviricota</taxon>
        <taxon>Caudoviricetes</taxon>
        <taxon>Squashvirus</taxon>
        <taxon>Squashvirus squash</taxon>
    </lineage>
</organism>
<dbReference type="GeneID" id="54992369"/>
<name>A0A2U8UM78_9CAUD</name>
<dbReference type="KEGG" id="vg:54992369"/>
<gene>
    <name evidence="1" type="primary">104</name>
    <name evidence="1" type="ORF">PBI_SQUASH_104</name>
</gene>
<accession>A0A2U8UM78</accession>
<dbReference type="Proteomes" id="UP000246514">
    <property type="component" value="Segment"/>
</dbReference>
<keyword evidence="2" id="KW-1185">Reference proteome</keyword>
<reference evidence="1 2" key="1">
    <citation type="submission" date="2018-04" db="EMBL/GenBank/DDBJ databases">
        <authorList>
            <person name="Fournier C.T."/>
            <person name="Kim C.J."/>
            <person name="Romero I.G."/>
            <person name="Sanchez M."/>
            <person name="Do N."/>
            <person name="Wu S."/>
            <person name="Mosier S.A."/>
            <person name="Wang J."/>
            <person name="Lund A."/>
            <person name="Moberg-Parker J."/>
            <person name="Stanton A.-C.J."/>
            <person name="Garlena R.A."/>
            <person name="Russell D.A."/>
            <person name="Pope W.H."/>
            <person name="Jacobs-Sera D."/>
            <person name="Hatfull G.F."/>
        </authorList>
    </citation>
    <scope>NUCLEOTIDE SEQUENCE [LARGE SCALE GENOMIC DNA]</scope>
</reference>
<evidence type="ECO:0000313" key="2">
    <source>
        <dbReference type="Proteomes" id="UP000246514"/>
    </source>
</evidence>
<proteinExistence type="predicted"/>
<dbReference type="RefSeq" id="YP_009801843.1">
    <property type="nucleotide sequence ID" value="NC_047975.1"/>
</dbReference>
<protein>
    <submittedName>
        <fullName evidence="1">Uncharacterized protein</fullName>
    </submittedName>
</protein>